<feature type="chain" id="PRO_5009299854" evidence="1">
    <location>
        <begin position="27"/>
        <end position="218"/>
    </location>
</feature>
<dbReference type="InterPro" id="IPR018247">
    <property type="entry name" value="EF_Hand_1_Ca_BS"/>
</dbReference>
<evidence type="ECO:0000313" key="2">
    <source>
        <dbReference type="EMBL" id="SEM12761.1"/>
    </source>
</evidence>
<dbReference type="Pfam" id="PF06226">
    <property type="entry name" value="DUF1007"/>
    <property type="match status" value="1"/>
</dbReference>
<keyword evidence="2" id="KW-0808">Transferase</keyword>
<keyword evidence="1" id="KW-0732">Signal</keyword>
<name>A0A1H7VU29_9RHOB</name>
<gene>
    <name evidence="2" type="ORF">SAMN05443999_11359</name>
</gene>
<feature type="signal peptide" evidence="1">
    <location>
        <begin position="1"/>
        <end position="26"/>
    </location>
</feature>
<sequence length="218" mass="23713">MHRGMKRLVCVTLAVCLALPAPRAEAHPHVFVDVALSFEGDGQGNLTGVEVTWAYDDFFSLLILTDMGLDPDGDGVLTQAELDQLKGFDLVEWPEGFEGDLYIHYGETKIALDHPVPTDIALENGRIVATHVRSFGPVPGDGLRVDAYDPTYYVAHSLKGPIRLPDGCVYTIREPDPDAAQEEFREMLSELGAEVEYTGADVGNIFSESMTISCAAPS</sequence>
<keyword evidence="2" id="KW-0418">Kinase</keyword>
<dbReference type="STRING" id="1287727.SAMN05443999_11359"/>
<organism evidence="2 3">
    <name type="scientific">Roseovarius azorensis</name>
    <dbReference type="NCBI Taxonomy" id="1287727"/>
    <lineage>
        <taxon>Bacteria</taxon>
        <taxon>Pseudomonadati</taxon>
        <taxon>Pseudomonadota</taxon>
        <taxon>Alphaproteobacteria</taxon>
        <taxon>Rhodobacterales</taxon>
        <taxon>Roseobacteraceae</taxon>
        <taxon>Roseovarius</taxon>
    </lineage>
</organism>
<dbReference type="InterPro" id="IPR010412">
    <property type="entry name" value="DUF1007"/>
</dbReference>
<dbReference type="EMBL" id="FOAG01000013">
    <property type="protein sequence ID" value="SEM12761.1"/>
    <property type="molecule type" value="Genomic_DNA"/>
</dbReference>
<dbReference type="Proteomes" id="UP000199582">
    <property type="component" value="Unassembled WGS sequence"/>
</dbReference>
<evidence type="ECO:0000313" key="3">
    <source>
        <dbReference type="Proteomes" id="UP000199582"/>
    </source>
</evidence>
<reference evidence="2 3" key="1">
    <citation type="submission" date="2016-10" db="EMBL/GenBank/DDBJ databases">
        <authorList>
            <person name="de Groot N.N."/>
        </authorList>
    </citation>
    <scope>NUCLEOTIDE SEQUENCE [LARGE SCALE GENOMIC DNA]</scope>
    <source>
        <strain evidence="2 3">DSM 100674</strain>
    </source>
</reference>
<evidence type="ECO:0000256" key="1">
    <source>
        <dbReference type="SAM" id="SignalP"/>
    </source>
</evidence>
<dbReference type="GO" id="GO:0016301">
    <property type="term" value="F:kinase activity"/>
    <property type="evidence" value="ECO:0007669"/>
    <property type="project" value="UniProtKB-KW"/>
</dbReference>
<dbReference type="AlphaFoldDB" id="A0A1H7VU29"/>
<dbReference type="PROSITE" id="PS00018">
    <property type="entry name" value="EF_HAND_1"/>
    <property type="match status" value="1"/>
</dbReference>
<accession>A0A1H7VU29</accession>
<keyword evidence="3" id="KW-1185">Reference proteome</keyword>
<proteinExistence type="predicted"/>
<protein>
    <submittedName>
        <fullName evidence="2">Polyphosphate kinase</fullName>
    </submittedName>
</protein>